<feature type="signal peptide" evidence="1">
    <location>
        <begin position="1"/>
        <end position="22"/>
    </location>
</feature>
<dbReference type="RefSeq" id="WP_193498330.1">
    <property type="nucleotide sequence ID" value="NZ_CP063169.1"/>
</dbReference>
<feature type="chain" id="PRO_5039566021" description="SurA-like protein" evidence="1">
    <location>
        <begin position="23"/>
        <end position="184"/>
    </location>
</feature>
<organism evidence="2 3">
    <name type="scientific">Ruania alkalisoli</name>
    <dbReference type="NCBI Taxonomy" id="2779775"/>
    <lineage>
        <taxon>Bacteria</taxon>
        <taxon>Bacillati</taxon>
        <taxon>Actinomycetota</taxon>
        <taxon>Actinomycetes</taxon>
        <taxon>Micrococcales</taxon>
        <taxon>Ruaniaceae</taxon>
        <taxon>Ruania</taxon>
    </lineage>
</organism>
<dbReference type="AlphaFoldDB" id="A0A7M1SVW7"/>
<keyword evidence="3" id="KW-1185">Reference proteome</keyword>
<accession>A0A7M1SVW7</accession>
<keyword evidence="1" id="KW-0732">Signal</keyword>
<evidence type="ECO:0008006" key="4">
    <source>
        <dbReference type="Google" id="ProtNLM"/>
    </source>
</evidence>
<gene>
    <name evidence="2" type="ORF">IM660_05190</name>
</gene>
<name>A0A7M1SVW7_9MICO</name>
<dbReference type="Proteomes" id="UP000593758">
    <property type="component" value="Chromosome"/>
</dbReference>
<dbReference type="EMBL" id="CP063169">
    <property type="protein sequence ID" value="QOR71675.1"/>
    <property type="molecule type" value="Genomic_DNA"/>
</dbReference>
<evidence type="ECO:0000256" key="1">
    <source>
        <dbReference type="SAM" id="SignalP"/>
    </source>
</evidence>
<dbReference type="InterPro" id="IPR027304">
    <property type="entry name" value="Trigger_fact/SurA_dom_sf"/>
</dbReference>
<reference evidence="2 3" key="1">
    <citation type="submission" date="2020-10" db="EMBL/GenBank/DDBJ databases">
        <title>Haloactinobacterium sp. RN3S43, a bacterium isolated from saline soil.</title>
        <authorList>
            <person name="Sun J.-Q."/>
        </authorList>
    </citation>
    <scope>NUCLEOTIDE SEQUENCE [LARGE SCALE GENOMIC DNA]</scope>
    <source>
        <strain evidence="2 3">RN3S43</strain>
    </source>
</reference>
<dbReference type="KEGG" id="halt:IM660_05190"/>
<sequence length="184" mass="19054">MTSRLRRIAAPAVAVITAALLAAGCAGQPGAAAVVDGEPITESDLTDASTTLAPFLQEGVAPAALLAAMIQAPVLMDIAAERGIAISADQAQQQLAANAEAGGIEVPEEYSPETMELARYLFLVNMVNQSPDAQAINEEFAAELAELDVEVSPRYGTWNPDLSQGSTIQATAPEWIAPVAPEQA</sequence>
<dbReference type="SUPFAM" id="SSF109998">
    <property type="entry name" value="Triger factor/SurA peptide-binding domain-like"/>
    <property type="match status" value="1"/>
</dbReference>
<dbReference type="PROSITE" id="PS51257">
    <property type="entry name" value="PROKAR_LIPOPROTEIN"/>
    <property type="match status" value="1"/>
</dbReference>
<evidence type="ECO:0000313" key="3">
    <source>
        <dbReference type="Proteomes" id="UP000593758"/>
    </source>
</evidence>
<protein>
    <recommendedName>
        <fullName evidence="4">SurA-like protein</fullName>
    </recommendedName>
</protein>
<proteinExistence type="predicted"/>
<evidence type="ECO:0000313" key="2">
    <source>
        <dbReference type="EMBL" id="QOR71675.1"/>
    </source>
</evidence>